<name>A0A2M9YFI9_9LEPT</name>
<dbReference type="AlphaFoldDB" id="A0A2M9YFI9"/>
<dbReference type="OrthoDB" id="9800461at2"/>
<comment type="caution">
    <text evidence="1">The sequence shown here is derived from an EMBL/GenBank/DDBJ whole genome shotgun (WGS) entry which is preliminary data.</text>
</comment>
<gene>
    <name evidence="1" type="ORF">CH362_00555</name>
</gene>
<dbReference type="EMBL" id="NPDR01000001">
    <property type="protein sequence ID" value="PJZ50307.1"/>
    <property type="molecule type" value="Genomic_DNA"/>
</dbReference>
<keyword evidence="2" id="KW-1185">Reference proteome</keyword>
<sequence>MAGYSGTPLAKKLGFKEGQNAIIINEPKEFKDLLEDLPSNITFKKKLVGSFDYIHFFCKSKDELSKNFSKFPDFLADKGMVWISWPKMSSGVKTDLKEDTIREIGLKTGLVDVKVCAIDSTWSGLLFRRRKS</sequence>
<protein>
    <submittedName>
        <fullName evidence="1">DUF3052 domain-containing protein</fullName>
    </submittedName>
</protein>
<dbReference type="Proteomes" id="UP000231926">
    <property type="component" value="Unassembled WGS sequence"/>
</dbReference>
<accession>A0A2M9YFI9</accession>
<evidence type="ECO:0000313" key="2">
    <source>
        <dbReference type="Proteomes" id="UP000231926"/>
    </source>
</evidence>
<organism evidence="1 2">
    <name type="scientific">Leptospira saintgironsiae</name>
    <dbReference type="NCBI Taxonomy" id="2023183"/>
    <lineage>
        <taxon>Bacteria</taxon>
        <taxon>Pseudomonadati</taxon>
        <taxon>Spirochaetota</taxon>
        <taxon>Spirochaetia</taxon>
        <taxon>Leptospirales</taxon>
        <taxon>Leptospiraceae</taxon>
        <taxon>Leptospira</taxon>
    </lineage>
</organism>
<proteinExistence type="predicted"/>
<dbReference type="RefSeq" id="WP_100708426.1">
    <property type="nucleotide sequence ID" value="NZ_NPDR01000001.1"/>
</dbReference>
<reference evidence="1 2" key="1">
    <citation type="submission" date="2017-07" db="EMBL/GenBank/DDBJ databases">
        <title>Leptospira spp. isolated from tropical soils.</title>
        <authorList>
            <person name="Thibeaux R."/>
            <person name="Iraola G."/>
            <person name="Ferres I."/>
            <person name="Bierque E."/>
            <person name="Girault D."/>
            <person name="Soupe-Gilbert M.-E."/>
            <person name="Picardeau M."/>
            <person name="Goarant C."/>
        </authorList>
    </citation>
    <scope>NUCLEOTIDE SEQUENCE [LARGE SCALE GENOMIC DNA]</scope>
    <source>
        <strain evidence="1 2">FH4-C-A2</strain>
    </source>
</reference>
<evidence type="ECO:0000313" key="1">
    <source>
        <dbReference type="EMBL" id="PJZ50307.1"/>
    </source>
</evidence>